<feature type="compositionally biased region" description="Acidic residues" evidence="1">
    <location>
        <begin position="174"/>
        <end position="208"/>
    </location>
</feature>
<protein>
    <submittedName>
        <fullName evidence="2">Uncharacterized protein</fullName>
    </submittedName>
</protein>
<accession>A0AA38LVQ7</accession>
<proteinExistence type="predicted"/>
<comment type="caution">
    <text evidence="2">The sequence shown here is derived from an EMBL/GenBank/DDBJ whole genome shotgun (WGS) entry which is preliminary data.</text>
</comment>
<evidence type="ECO:0000313" key="3">
    <source>
        <dbReference type="Proteomes" id="UP001164286"/>
    </source>
</evidence>
<dbReference type="AlphaFoldDB" id="A0AA38LVQ7"/>
<dbReference type="RefSeq" id="XP_052946585.1">
    <property type="nucleotide sequence ID" value="XM_053093461.1"/>
</dbReference>
<organism evidence="2 3">
    <name type="scientific">Dioszegia hungarica</name>
    <dbReference type="NCBI Taxonomy" id="4972"/>
    <lineage>
        <taxon>Eukaryota</taxon>
        <taxon>Fungi</taxon>
        <taxon>Dikarya</taxon>
        <taxon>Basidiomycota</taxon>
        <taxon>Agaricomycotina</taxon>
        <taxon>Tremellomycetes</taxon>
        <taxon>Tremellales</taxon>
        <taxon>Bulleribasidiaceae</taxon>
        <taxon>Dioszegia</taxon>
    </lineage>
</organism>
<feature type="region of interest" description="Disordered" evidence="1">
    <location>
        <begin position="38"/>
        <end position="102"/>
    </location>
</feature>
<gene>
    <name evidence="2" type="ORF">MKK02DRAFT_45515</name>
</gene>
<sequence>MLLTTTPAPSLPLPSHTYYPYPLTSRLKTHSSILQPLSPHAYGYQDPSVSQSKATAGPGPSSASNAEKRERHRLALKRAEERALAGKRPAGVELGKEADEMSDEEGVIQDERDHLNLFGHRFLLPYGRRQTQSEIDAAPASPTPSQEQNDRMQEDPQGGVGGNVNMAAMPASDDLGDGEEGEEVDLDASVEDMDGDDGEDGGAMSADE</sequence>
<dbReference type="EMBL" id="JAKWFO010000005">
    <property type="protein sequence ID" value="KAI9636808.1"/>
    <property type="molecule type" value="Genomic_DNA"/>
</dbReference>
<feature type="region of interest" description="Disordered" evidence="1">
    <location>
        <begin position="134"/>
        <end position="208"/>
    </location>
</feature>
<reference evidence="2" key="1">
    <citation type="journal article" date="2022" name="G3 (Bethesda)">
        <title>High quality genome of the basidiomycete yeast Dioszegia hungarica PDD-24b-2 isolated from cloud water.</title>
        <authorList>
            <person name="Jarrige D."/>
            <person name="Haridas S."/>
            <person name="Bleykasten-Grosshans C."/>
            <person name="Joly M."/>
            <person name="Nadalig T."/>
            <person name="Sancelme M."/>
            <person name="Vuilleumier S."/>
            <person name="Grigoriev I.V."/>
            <person name="Amato P."/>
            <person name="Bringel F."/>
        </authorList>
    </citation>
    <scope>NUCLEOTIDE SEQUENCE</scope>
    <source>
        <strain evidence="2">PDD-24b-2</strain>
    </source>
</reference>
<evidence type="ECO:0000256" key="1">
    <source>
        <dbReference type="SAM" id="MobiDB-lite"/>
    </source>
</evidence>
<dbReference type="GeneID" id="77732666"/>
<dbReference type="Proteomes" id="UP001164286">
    <property type="component" value="Unassembled WGS sequence"/>
</dbReference>
<keyword evidence="3" id="KW-1185">Reference proteome</keyword>
<evidence type="ECO:0000313" key="2">
    <source>
        <dbReference type="EMBL" id="KAI9636808.1"/>
    </source>
</evidence>
<name>A0AA38LVQ7_9TREE</name>